<evidence type="ECO:0000256" key="1">
    <source>
        <dbReference type="ARBA" id="ARBA00022723"/>
    </source>
</evidence>
<evidence type="ECO:0000256" key="2">
    <source>
        <dbReference type="ARBA" id="ARBA00023004"/>
    </source>
</evidence>
<feature type="region of interest" description="Disordered" evidence="4">
    <location>
        <begin position="1"/>
        <end position="24"/>
    </location>
</feature>
<feature type="compositionally biased region" description="Basic and acidic residues" evidence="4">
    <location>
        <begin position="1"/>
        <end position="11"/>
    </location>
</feature>
<dbReference type="SFLD" id="SFLDG01084">
    <property type="entry name" value="Uncharacterised_Radical_SAM_Su"/>
    <property type="match status" value="1"/>
</dbReference>
<gene>
    <name evidence="6" type="ORF">ACFQSB_32340</name>
</gene>
<dbReference type="SUPFAM" id="SSF102114">
    <property type="entry name" value="Radical SAM enzymes"/>
    <property type="match status" value="1"/>
</dbReference>
<reference evidence="7" key="1">
    <citation type="journal article" date="2019" name="Int. J. Syst. Evol. Microbiol.">
        <title>The Global Catalogue of Microorganisms (GCM) 10K type strain sequencing project: providing services to taxonomists for standard genome sequencing and annotation.</title>
        <authorList>
            <consortium name="The Broad Institute Genomics Platform"/>
            <consortium name="The Broad Institute Genome Sequencing Center for Infectious Disease"/>
            <person name="Wu L."/>
            <person name="Ma J."/>
        </authorList>
    </citation>
    <scope>NUCLEOTIDE SEQUENCE [LARGE SCALE GENOMIC DNA]</scope>
    <source>
        <strain evidence="7">CECT 7649</strain>
    </source>
</reference>
<keyword evidence="1" id="KW-0479">Metal-binding</keyword>
<dbReference type="PANTHER" id="PTHR43432:SF3">
    <property type="entry name" value="SLR0285 PROTEIN"/>
    <property type="match status" value="1"/>
</dbReference>
<dbReference type="EMBL" id="JBHTCG010000032">
    <property type="protein sequence ID" value="MFC7386939.1"/>
    <property type="molecule type" value="Genomic_DNA"/>
</dbReference>
<organism evidence="6 7">
    <name type="scientific">Sphaerisporangium rhizosphaerae</name>
    <dbReference type="NCBI Taxonomy" id="2269375"/>
    <lineage>
        <taxon>Bacteria</taxon>
        <taxon>Bacillati</taxon>
        <taxon>Actinomycetota</taxon>
        <taxon>Actinomycetes</taxon>
        <taxon>Streptosporangiales</taxon>
        <taxon>Streptosporangiaceae</taxon>
        <taxon>Sphaerisporangium</taxon>
    </lineage>
</organism>
<dbReference type="InterPro" id="IPR040086">
    <property type="entry name" value="MJ0683-like"/>
</dbReference>
<evidence type="ECO:0000313" key="6">
    <source>
        <dbReference type="EMBL" id="MFC7386939.1"/>
    </source>
</evidence>
<feature type="domain" description="Radical SAM core" evidence="5">
    <location>
        <begin position="81"/>
        <end position="252"/>
    </location>
</feature>
<comment type="caution">
    <text evidence="6">The sequence shown here is derived from an EMBL/GenBank/DDBJ whole genome shotgun (WGS) entry which is preliminary data.</text>
</comment>
<keyword evidence="3" id="KW-0411">Iron-sulfur</keyword>
<dbReference type="Pfam" id="PF04055">
    <property type="entry name" value="Radical_SAM"/>
    <property type="match status" value="1"/>
</dbReference>
<evidence type="ECO:0000256" key="4">
    <source>
        <dbReference type="SAM" id="MobiDB-lite"/>
    </source>
</evidence>
<dbReference type="Proteomes" id="UP001596496">
    <property type="component" value="Unassembled WGS sequence"/>
</dbReference>
<proteinExistence type="predicted"/>
<accession>A0ABW2PDB7</accession>
<name>A0ABW2PDB7_9ACTN</name>
<keyword evidence="7" id="KW-1185">Reference proteome</keyword>
<dbReference type="RefSeq" id="WP_380830637.1">
    <property type="nucleotide sequence ID" value="NZ_JBHTCG010000032.1"/>
</dbReference>
<evidence type="ECO:0000259" key="5">
    <source>
        <dbReference type="Pfam" id="PF04055"/>
    </source>
</evidence>
<evidence type="ECO:0000313" key="7">
    <source>
        <dbReference type="Proteomes" id="UP001596496"/>
    </source>
</evidence>
<keyword evidence="2" id="KW-0408">Iron</keyword>
<evidence type="ECO:0000256" key="3">
    <source>
        <dbReference type="ARBA" id="ARBA00023014"/>
    </source>
</evidence>
<dbReference type="PANTHER" id="PTHR43432">
    <property type="entry name" value="SLR0285 PROTEIN"/>
    <property type="match status" value="1"/>
</dbReference>
<dbReference type="InterPro" id="IPR058240">
    <property type="entry name" value="rSAM_sf"/>
</dbReference>
<sequence length="360" mass="40072">MTSPEKEHTRGDGPAPMRWDRQRTDAVDDTALPGLARLSTLVRSVRTPEFQGVTFHEILAKSALNKVPDDARMLPGEWTLNPYRGCSHACRYCFARPTHTRLALNMAEDFDREIIVKVNIVEVLKGELARKRKLPPRVAFGTNTDVYQRAEGRYRLMPGIIGALTAARVPFSILTKGTLIRQDLPLLVTASAVTTVHLGISVSLPDVEMQQSVEPGTATTRARLDTVRAIREAGLDCTVFLAPVLPGLSDSSAQLEEMVRAVAQAGATGVHWTPLYLASGVKEVFFDWLRIHHPELLDTYTTLYAKGSEVLPDYRKDMRARLFPLLTRYGLPLPDQATDDKFALHGRRGRPEPPRQATLF</sequence>
<dbReference type="InterPro" id="IPR007197">
    <property type="entry name" value="rSAM"/>
</dbReference>
<dbReference type="Gene3D" id="3.80.30.30">
    <property type="match status" value="1"/>
</dbReference>
<protein>
    <submittedName>
        <fullName evidence="6">Radical SAM protein</fullName>
    </submittedName>
</protein>
<dbReference type="CDD" id="cd01335">
    <property type="entry name" value="Radical_SAM"/>
    <property type="match status" value="1"/>
</dbReference>
<dbReference type="SFLD" id="SFLDS00029">
    <property type="entry name" value="Radical_SAM"/>
    <property type="match status" value="1"/>
</dbReference>